<dbReference type="PANTHER" id="PTHR44757:SF2">
    <property type="entry name" value="BIOFILM ARCHITECTURE MAINTENANCE PROTEIN MBAA"/>
    <property type="match status" value="1"/>
</dbReference>
<dbReference type="GO" id="GO:0006355">
    <property type="term" value="P:regulation of DNA-templated transcription"/>
    <property type="evidence" value="ECO:0007669"/>
    <property type="project" value="InterPro"/>
</dbReference>
<dbReference type="SMART" id="SM00267">
    <property type="entry name" value="GGDEF"/>
    <property type="match status" value="1"/>
</dbReference>
<dbReference type="NCBIfam" id="TIGR00229">
    <property type="entry name" value="sensory_box"/>
    <property type="match status" value="1"/>
</dbReference>
<dbReference type="PROSITE" id="PS50112">
    <property type="entry name" value="PAS"/>
    <property type="match status" value="1"/>
</dbReference>
<feature type="transmembrane region" description="Helical" evidence="1">
    <location>
        <begin position="39"/>
        <end position="60"/>
    </location>
</feature>
<dbReference type="InterPro" id="IPR000160">
    <property type="entry name" value="GGDEF_dom"/>
</dbReference>
<proteinExistence type="predicted"/>
<organism evidence="4 5">
    <name type="scientific">Desulfuromonas acetoxidans (strain DSM 684 / 11070)</name>
    <dbReference type="NCBI Taxonomy" id="281689"/>
    <lineage>
        <taxon>Bacteria</taxon>
        <taxon>Pseudomonadati</taxon>
        <taxon>Thermodesulfobacteriota</taxon>
        <taxon>Desulfuromonadia</taxon>
        <taxon>Desulfuromonadales</taxon>
        <taxon>Desulfuromonadaceae</taxon>
        <taxon>Desulfuromonas</taxon>
    </lineage>
</organism>
<dbReference type="InterPro" id="IPR013767">
    <property type="entry name" value="PAS_fold"/>
</dbReference>
<dbReference type="NCBIfam" id="TIGR00254">
    <property type="entry name" value="GGDEF"/>
    <property type="match status" value="1"/>
</dbReference>
<dbReference type="Gene3D" id="3.30.450.20">
    <property type="entry name" value="PAS domain"/>
    <property type="match status" value="1"/>
</dbReference>
<dbReference type="OrthoDB" id="9790367at2"/>
<evidence type="ECO:0000256" key="1">
    <source>
        <dbReference type="SAM" id="Phobius"/>
    </source>
</evidence>
<gene>
    <name evidence="4" type="ORF">Dace_1873</name>
</gene>
<dbReference type="SUPFAM" id="SSF55785">
    <property type="entry name" value="PYP-like sensor domain (PAS domain)"/>
    <property type="match status" value="1"/>
</dbReference>
<dbReference type="InterPro" id="IPR043128">
    <property type="entry name" value="Rev_trsase/Diguanyl_cyclase"/>
</dbReference>
<dbReference type="EMBL" id="AAEW02000005">
    <property type="protein sequence ID" value="EAT16409.1"/>
    <property type="molecule type" value="Genomic_DNA"/>
</dbReference>
<dbReference type="InterPro" id="IPR000014">
    <property type="entry name" value="PAS"/>
</dbReference>
<feature type="transmembrane region" description="Helical" evidence="1">
    <location>
        <begin position="7"/>
        <end position="27"/>
    </location>
</feature>
<dbReference type="PROSITE" id="PS50887">
    <property type="entry name" value="GGDEF"/>
    <property type="match status" value="1"/>
</dbReference>
<dbReference type="PANTHER" id="PTHR44757">
    <property type="entry name" value="DIGUANYLATE CYCLASE DGCP"/>
    <property type="match status" value="1"/>
</dbReference>
<evidence type="ECO:0000313" key="4">
    <source>
        <dbReference type="EMBL" id="EAT16409.1"/>
    </source>
</evidence>
<accession>Q1K1H9</accession>
<dbReference type="Gene3D" id="3.30.70.270">
    <property type="match status" value="1"/>
</dbReference>
<feature type="domain" description="PAS" evidence="2">
    <location>
        <begin position="72"/>
        <end position="142"/>
    </location>
</feature>
<protein>
    <submittedName>
        <fullName evidence="4">Diguanylate cyclase with PAS/PAC sensor</fullName>
    </submittedName>
</protein>
<keyword evidence="5" id="KW-1185">Reference proteome</keyword>
<dbReference type="Proteomes" id="UP000005695">
    <property type="component" value="Unassembled WGS sequence"/>
</dbReference>
<dbReference type="CDD" id="cd00130">
    <property type="entry name" value="PAS"/>
    <property type="match status" value="1"/>
</dbReference>
<dbReference type="AlphaFoldDB" id="Q1K1H9"/>
<evidence type="ECO:0000259" key="2">
    <source>
        <dbReference type="PROSITE" id="PS50112"/>
    </source>
</evidence>
<dbReference type="Pfam" id="PF00989">
    <property type="entry name" value="PAS"/>
    <property type="match status" value="1"/>
</dbReference>
<dbReference type="FunFam" id="3.30.70.270:FF:000001">
    <property type="entry name" value="Diguanylate cyclase domain protein"/>
    <property type="match status" value="1"/>
</dbReference>
<dbReference type="InterPro" id="IPR052155">
    <property type="entry name" value="Biofilm_reg_signaling"/>
</dbReference>
<dbReference type="InterPro" id="IPR035965">
    <property type="entry name" value="PAS-like_dom_sf"/>
</dbReference>
<dbReference type="GO" id="GO:0003824">
    <property type="term" value="F:catalytic activity"/>
    <property type="evidence" value="ECO:0007669"/>
    <property type="project" value="UniProtKB-ARBA"/>
</dbReference>
<dbReference type="SUPFAM" id="SSF55073">
    <property type="entry name" value="Nucleotide cyclase"/>
    <property type="match status" value="1"/>
</dbReference>
<keyword evidence="1" id="KW-0812">Transmembrane</keyword>
<name>Q1K1H9_DESA6</name>
<feature type="domain" description="GGDEF" evidence="3">
    <location>
        <begin position="228"/>
        <end position="361"/>
    </location>
</feature>
<dbReference type="Pfam" id="PF00990">
    <property type="entry name" value="GGDEF"/>
    <property type="match status" value="1"/>
</dbReference>
<evidence type="ECO:0000259" key="3">
    <source>
        <dbReference type="PROSITE" id="PS50887"/>
    </source>
</evidence>
<dbReference type="InterPro" id="IPR029787">
    <property type="entry name" value="Nucleotide_cyclase"/>
</dbReference>
<reference evidence="4" key="2">
    <citation type="submission" date="2006-05" db="EMBL/GenBank/DDBJ databases">
        <title>Sequencing of the draft genome and assembly of Desulfuromonas acetoxidans DSM 684.</title>
        <authorList>
            <consortium name="US DOE Joint Genome Institute (JGI-PGF)"/>
            <person name="Copeland A."/>
            <person name="Lucas S."/>
            <person name="Lapidus A."/>
            <person name="Barry K."/>
            <person name="Detter J.C."/>
            <person name="Glavina del Rio T."/>
            <person name="Hammon N."/>
            <person name="Israni S."/>
            <person name="Dalin E."/>
            <person name="Tice H."/>
            <person name="Bruce D."/>
            <person name="Pitluck S."/>
            <person name="Richardson P."/>
        </authorList>
    </citation>
    <scope>NUCLEOTIDE SEQUENCE [LARGE SCALE GENOMIC DNA]</scope>
    <source>
        <strain evidence="4">DSM 684</strain>
    </source>
</reference>
<reference evidence="4" key="1">
    <citation type="submission" date="2006-05" db="EMBL/GenBank/DDBJ databases">
        <title>Annotation of the draft genome assembly of Desulfuromonas acetoxidans DSM 684.</title>
        <authorList>
            <consortium name="US DOE Joint Genome Institute (JGI-ORNL)"/>
            <person name="Larimer F."/>
            <person name="Land M."/>
            <person name="Hauser L."/>
        </authorList>
    </citation>
    <scope>NUCLEOTIDE SEQUENCE [LARGE SCALE GENOMIC DNA]</scope>
    <source>
        <strain evidence="4">DSM 684</strain>
    </source>
</reference>
<keyword evidence="1" id="KW-0472">Membrane</keyword>
<keyword evidence="1" id="KW-1133">Transmembrane helix</keyword>
<evidence type="ECO:0000313" key="5">
    <source>
        <dbReference type="Proteomes" id="UP000005695"/>
    </source>
</evidence>
<dbReference type="SMART" id="SM00091">
    <property type="entry name" value="PAS"/>
    <property type="match status" value="1"/>
</dbReference>
<dbReference type="CDD" id="cd01949">
    <property type="entry name" value="GGDEF"/>
    <property type="match status" value="1"/>
</dbReference>
<dbReference type="RefSeq" id="WP_005999049.1">
    <property type="nucleotide sequence ID" value="NZ_AAEW02000005.1"/>
</dbReference>
<comment type="caution">
    <text evidence="4">The sequence shown here is derived from an EMBL/GenBank/DDBJ whole genome shotgun (WGS) entry which is preliminary data.</text>
</comment>
<sequence>MISTNRQITMALSAAGALGAIIGYLYLIEKTELSASTLFLFMPVGLTSAAIAALLLACHLRSDRQNRQLSDQQKLFSDFIHHAQDLIQVVDTRGNILYVNNIWEETLGYTRAEASRMNIFNIIADDHKSICQSRFAELLNGQYKGCFEVTYQTRDGQAITLEGNCSYSVKNGTPHMIRGIFRDISQRREQDEHILQMAYHDMLTNLPNRFLLNDRLSQAISQARRYHQKAALVYVDLDSFKRINDHHGHTVGDILLQKTARRMQDCLRENDTVSRIGGDEFLLILTGIKDRGDIPQIVDKVRIALAAPYIVNSLRINSSASMGTAIYPLDGVDPEALLNQADQAMYMAKKQGGNAHCFYTENTPPKTKVLRLV</sequence>